<evidence type="ECO:0000313" key="3">
    <source>
        <dbReference type="Proteomes" id="UP000619260"/>
    </source>
</evidence>
<evidence type="ECO:0000313" key="2">
    <source>
        <dbReference type="EMBL" id="GIJ49791.1"/>
    </source>
</evidence>
<dbReference type="EMBL" id="BOPF01000030">
    <property type="protein sequence ID" value="GIJ49791.1"/>
    <property type="molecule type" value="Genomic_DNA"/>
</dbReference>
<proteinExistence type="predicted"/>
<feature type="domain" description="Helix-turn-helix" evidence="1">
    <location>
        <begin position="6"/>
        <end position="63"/>
    </location>
</feature>
<keyword evidence="3" id="KW-1185">Reference proteome</keyword>
<name>A0A8J3YU03_9ACTN</name>
<protein>
    <recommendedName>
        <fullName evidence="1">Helix-turn-helix domain-containing protein</fullName>
    </recommendedName>
</protein>
<sequence length="72" mass="7841">MPAPEHGYLIVGAERAALTRACLDLYHGKTLSIRQTGRRLGHNYGLVRRLIKASGTPLRPRGMPPGGHRTVA</sequence>
<organism evidence="2 3">
    <name type="scientific">Virgisporangium aliadipatigenens</name>
    <dbReference type="NCBI Taxonomy" id="741659"/>
    <lineage>
        <taxon>Bacteria</taxon>
        <taxon>Bacillati</taxon>
        <taxon>Actinomycetota</taxon>
        <taxon>Actinomycetes</taxon>
        <taxon>Micromonosporales</taxon>
        <taxon>Micromonosporaceae</taxon>
        <taxon>Virgisporangium</taxon>
    </lineage>
</organism>
<dbReference type="InterPro" id="IPR045745">
    <property type="entry name" value="HTH_58_Actinobacteria-type"/>
</dbReference>
<evidence type="ECO:0000259" key="1">
    <source>
        <dbReference type="Pfam" id="PF19575"/>
    </source>
</evidence>
<dbReference type="Proteomes" id="UP000619260">
    <property type="component" value="Unassembled WGS sequence"/>
</dbReference>
<comment type="caution">
    <text evidence="2">The sequence shown here is derived from an EMBL/GenBank/DDBJ whole genome shotgun (WGS) entry which is preliminary data.</text>
</comment>
<dbReference type="AlphaFoldDB" id="A0A8J3YU03"/>
<gene>
    <name evidence="2" type="ORF">Val02_66770</name>
</gene>
<accession>A0A8J3YU03</accession>
<dbReference type="Pfam" id="PF19575">
    <property type="entry name" value="HTH_58"/>
    <property type="match status" value="1"/>
</dbReference>
<dbReference type="RefSeq" id="WP_203903240.1">
    <property type="nucleotide sequence ID" value="NZ_BOPF01000030.1"/>
</dbReference>
<reference evidence="2" key="1">
    <citation type="submission" date="2021-01" db="EMBL/GenBank/DDBJ databases">
        <title>Whole genome shotgun sequence of Virgisporangium aliadipatigenens NBRC 105644.</title>
        <authorList>
            <person name="Komaki H."/>
            <person name="Tamura T."/>
        </authorList>
    </citation>
    <scope>NUCLEOTIDE SEQUENCE</scope>
    <source>
        <strain evidence="2">NBRC 105644</strain>
    </source>
</reference>